<reference evidence="2 3" key="1">
    <citation type="submission" date="2021-04" db="EMBL/GenBank/DDBJ databases">
        <authorList>
            <person name="Bliznina A."/>
        </authorList>
    </citation>
    <scope>NUCLEOTIDE SEQUENCE [LARGE SCALE GENOMIC DNA]</scope>
</reference>
<dbReference type="Pfam" id="PF00023">
    <property type="entry name" value="Ank"/>
    <property type="match status" value="1"/>
</dbReference>
<dbReference type="EMBL" id="OU015569">
    <property type="protein sequence ID" value="CAG5098309.1"/>
    <property type="molecule type" value="Genomic_DNA"/>
</dbReference>
<keyword evidence="3" id="KW-1185">Reference proteome</keyword>
<protein>
    <submittedName>
        <fullName evidence="2">Oidioi.mRNA.OKI2018_I69.XSR.g15551.t1.cds</fullName>
    </submittedName>
</protein>
<sequence>MGNLTLGRKNTQPIRSVLLTDAGQIEETPRSERRDSYRKERAPPLLYINRLSSTLSSDGLCRCRSSMDRASSFSSRDDVFEEENKYWALKIKELESYDDWDKQYILGMGYIKHAMETAQLIELGANVNCKTFSQFSPDNKNDSQLHYAVRTGDERILKRLLKSGADPVSCGHKGKTPLDICDDPTLRILLKDFA</sequence>
<dbReference type="InterPro" id="IPR036770">
    <property type="entry name" value="Ankyrin_rpt-contain_sf"/>
</dbReference>
<evidence type="ECO:0000313" key="2">
    <source>
        <dbReference type="EMBL" id="CAG5098309.1"/>
    </source>
</evidence>
<name>A0ABN7SD70_OIKDI</name>
<feature type="repeat" description="ANK" evidence="1">
    <location>
        <begin position="140"/>
        <end position="166"/>
    </location>
</feature>
<dbReference type="Gene3D" id="1.25.40.20">
    <property type="entry name" value="Ankyrin repeat-containing domain"/>
    <property type="match status" value="1"/>
</dbReference>
<evidence type="ECO:0000313" key="3">
    <source>
        <dbReference type="Proteomes" id="UP001158576"/>
    </source>
</evidence>
<accession>A0ABN7SD70</accession>
<dbReference type="PROSITE" id="PS50297">
    <property type="entry name" value="ANK_REP_REGION"/>
    <property type="match status" value="1"/>
</dbReference>
<dbReference type="SUPFAM" id="SSF48403">
    <property type="entry name" value="Ankyrin repeat"/>
    <property type="match status" value="1"/>
</dbReference>
<dbReference type="InterPro" id="IPR002110">
    <property type="entry name" value="Ankyrin_rpt"/>
</dbReference>
<gene>
    <name evidence="2" type="ORF">OKIOD_LOCUS7109</name>
</gene>
<organism evidence="2 3">
    <name type="scientific">Oikopleura dioica</name>
    <name type="common">Tunicate</name>
    <dbReference type="NCBI Taxonomy" id="34765"/>
    <lineage>
        <taxon>Eukaryota</taxon>
        <taxon>Metazoa</taxon>
        <taxon>Chordata</taxon>
        <taxon>Tunicata</taxon>
        <taxon>Appendicularia</taxon>
        <taxon>Copelata</taxon>
        <taxon>Oikopleuridae</taxon>
        <taxon>Oikopleura</taxon>
    </lineage>
</organism>
<keyword evidence="1" id="KW-0040">ANK repeat</keyword>
<dbReference type="PROSITE" id="PS50088">
    <property type="entry name" value="ANK_REPEAT"/>
    <property type="match status" value="1"/>
</dbReference>
<dbReference type="Proteomes" id="UP001158576">
    <property type="component" value="Chromosome XSR"/>
</dbReference>
<proteinExistence type="predicted"/>
<evidence type="ECO:0000256" key="1">
    <source>
        <dbReference type="PROSITE-ProRule" id="PRU00023"/>
    </source>
</evidence>